<proteinExistence type="predicted"/>
<organism evidence="1 2">
    <name type="scientific">Xylanibacter ruminicola</name>
    <name type="common">Prevotella ruminicola</name>
    <dbReference type="NCBI Taxonomy" id="839"/>
    <lineage>
        <taxon>Bacteria</taxon>
        <taxon>Pseudomonadati</taxon>
        <taxon>Bacteroidota</taxon>
        <taxon>Bacteroidia</taxon>
        <taxon>Bacteroidales</taxon>
        <taxon>Prevotellaceae</taxon>
        <taxon>Xylanibacter</taxon>
    </lineage>
</organism>
<reference evidence="1 2" key="1">
    <citation type="submission" date="2016-10" db="EMBL/GenBank/DDBJ databases">
        <authorList>
            <person name="de Groot N.N."/>
        </authorList>
    </citation>
    <scope>NUCLEOTIDE SEQUENCE [LARGE SCALE GENOMIC DNA]</scope>
    <source>
        <strain evidence="1 2">AR32</strain>
    </source>
</reference>
<name>A0A1H5UNS4_XYLRU</name>
<sequence>MFKRDVLQIKDLIMKNLRAQGLETPLLQKRLVDSWQEVAGEMVASYTREVYIRNQTLYVHLTNPALRADLSMMRTELVKKLNNHVGSQVIADIRFC</sequence>
<dbReference type="RefSeq" id="WP_036913403.1">
    <property type="nucleotide sequence ID" value="NZ_FNUV01000003.1"/>
</dbReference>
<dbReference type="GeneID" id="32572891"/>
<dbReference type="Pfam" id="PF05258">
    <property type="entry name" value="DciA"/>
    <property type="match status" value="1"/>
</dbReference>
<protein>
    <recommendedName>
        <fullName evidence="3">DUF721 domain-containing protein</fullName>
    </recommendedName>
</protein>
<dbReference type="Proteomes" id="UP000236735">
    <property type="component" value="Unassembled WGS sequence"/>
</dbReference>
<accession>A0A1H5UNS4</accession>
<dbReference type="EMBL" id="FNUV01000003">
    <property type="protein sequence ID" value="SEF76695.1"/>
    <property type="molecule type" value="Genomic_DNA"/>
</dbReference>
<dbReference type="AlphaFoldDB" id="A0A1H5UNS4"/>
<evidence type="ECO:0000313" key="1">
    <source>
        <dbReference type="EMBL" id="SEF76695.1"/>
    </source>
</evidence>
<dbReference type="InterPro" id="IPR007922">
    <property type="entry name" value="DciA-like"/>
</dbReference>
<gene>
    <name evidence="1" type="ORF">SAMN05216354_1587</name>
</gene>
<dbReference type="PANTHER" id="PTHR36456:SF1">
    <property type="entry name" value="UPF0232 PROTEIN SCO3875"/>
    <property type="match status" value="1"/>
</dbReference>
<evidence type="ECO:0008006" key="3">
    <source>
        <dbReference type="Google" id="ProtNLM"/>
    </source>
</evidence>
<dbReference type="PANTHER" id="PTHR36456">
    <property type="entry name" value="UPF0232 PROTEIN SCO3875"/>
    <property type="match status" value="1"/>
</dbReference>
<evidence type="ECO:0000313" key="2">
    <source>
        <dbReference type="Proteomes" id="UP000236735"/>
    </source>
</evidence>